<evidence type="ECO:0000313" key="6">
    <source>
        <dbReference type="Proteomes" id="UP001213015"/>
    </source>
</evidence>
<feature type="domain" description="HTH lacI-type" evidence="4">
    <location>
        <begin position="2"/>
        <end position="57"/>
    </location>
</feature>
<dbReference type="AlphaFoldDB" id="A0AAP3GXH8"/>
<dbReference type="GO" id="GO:0000976">
    <property type="term" value="F:transcription cis-regulatory region binding"/>
    <property type="evidence" value="ECO:0007669"/>
    <property type="project" value="TreeGrafter"/>
</dbReference>
<dbReference type="EMBL" id="JAKHLF010000009">
    <property type="protein sequence ID" value="MCZ3845067.1"/>
    <property type="molecule type" value="Genomic_DNA"/>
</dbReference>
<comment type="caution">
    <text evidence="5">The sequence shown here is derived from an EMBL/GenBank/DDBJ whole genome shotgun (WGS) entry which is preliminary data.</text>
</comment>
<dbReference type="Pfam" id="PF00356">
    <property type="entry name" value="LacI"/>
    <property type="match status" value="1"/>
</dbReference>
<dbReference type="InterPro" id="IPR028082">
    <property type="entry name" value="Peripla_BP_I"/>
</dbReference>
<evidence type="ECO:0000313" key="5">
    <source>
        <dbReference type="EMBL" id="MCZ3845067.1"/>
    </source>
</evidence>
<dbReference type="Gene3D" id="3.40.50.2300">
    <property type="match status" value="2"/>
</dbReference>
<accession>A0AAP3GXH8</accession>
<dbReference type="SUPFAM" id="SSF47413">
    <property type="entry name" value="lambda repressor-like DNA-binding domains"/>
    <property type="match status" value="1"/>
</dbReference>
<evidence type="ECO:0000256" key="3">
    <source>
        <dbReference type="ARBA" id="ARBA00023163"/>
    </source>
</evidence>
<dbReference type="GO" id="GO:0003700">
    <property type="term" value="F:DNA-binding transcription factor activity"/>
    <property type="evidence" value="ECO:0007669"/>
    <property type="project" value="TreeGrafter"/>
</dbReference>
<dbReference type="PANTHER" id="PTHR30146:SF149">
    <property type="entry name" value="HTH-TYPE TRANSCRIPTIONAL REGULATOR EBGR"/>
    <property type="match status" value="1"/>
</dbReference>
<dbReference type="SMART" id="SM00354">
    <property type="entry name" value="HTH_LACI"/>
    <property type="match status" value="1"/>
</dbReference>
<reference evidence="5" key="1">
    <citation type="submission" date="2022-01" db="EMBL/GenBank/DDBJ databases">
        <title>VMRC isolate genome collection.</title>
        <authorList>
            <person name="France M."/>
            <person name="Rutt L."/>
            <person name="Humphrys M."/>
            <person name="Ravel J."/>
        </authorList>
    </citation>
    <scope>NUCLEOTIDE SEQUENCE</scope>
    <source>
        <strain evidence="5">C0127B5</strain>
    </source>
</reference>
<dbReference type="InterPro" id="IPR046335">
    <property type="entry name" value="LacI/GalR-like_sensor"/>
</dbReference>
<dbReference type="InterPro" id="IPR000843">
    <property type="entry name" value="HTH_LacI"/>
</dbReference>
<dbReference type="CDD" id="cd01544">
    <property type="entry name" value="PBP1_GalR"/>
    <property type="match status" value="1"/>
</dbReference>
<dbReference type="Pfam" id="PF13377">
    <property type="entry name" value="Peripla_BP_3"/>
    <property type="match status" value="1"/>
</dbReference>
<name>A0AAP3GXH8_9LACO</name>
<dbReference type="PROSITE" id="PS00356">
    <property type="entry name" value="HTH_LACI_1"/>
    <property type="match status" value="1"/>
</dbReference>
<dbReference type="Gene3D" id="1.10.260.40">
    <property type="entry name" value="lambda repressor-like DNA-binding domains"/>
    <property type="match status" value="1"/>
</dbReference>
<dbReference type="CDD" id="cd01392">
    <property type="entry name" value="HTH_LacI"/>
    <property type="match status" value="1"/>
</dbReference>
<keyword evidence="3" id="KW-0804">Transcription</keyword>
<dbReference type="SUPFAM" id="SSF53822">
    <property type="entry name" value="Periplasmic binding protein-like I"/>
    <property type="match status" value="1"/>
</dbReference>
<dbReference type="InterPro" id="IPR010982">
    <property type="entry name" value="Lambda_DNA-bd_dom_sf"/>
</dbReference>
<evidence type="ECO:0000259" key="4">
    <source>
        <dbReference type="PROSITE" id="PS50932"/>
    </source>
</evidence>
<sequence>MTSIREIARKAGVSPATVSRVLSQDKTFSIKDSTRKKVLEVANNLHYDPRPNRLLININNKKRKIIILCALSVEQLNRDLYFSNISQGLQEEANASHYTISSFIHFPKPNFDFSSVKNFDGIVIIGTFSSKFIKRVSLYNPNIVIIDEYRHFDEYDLIRNNYFELTNRVLNILYQRKYTRIGFIGGYLNEMTHTHLSKKMNIDPRTKAYETWMKLHNLPINEVITNWTLDEGYSAMDKLLNSSNPPKIVLVASDVLAMGAYRSIHLHQKEIPTDIQIISYNNSEVASYLVPSLSSISAPSYQMGQAAIRLLHDRFINHRTIPYQLLLPSKFIERESSLANKKNRI</sequence>
<organism evidence="5 6">
    <name type="scientific">Lactobacillus mulieris</name>
    <dbReference type="NCBI Taxonomy" id="2508708"/>
    <lineage>
        <taxon>Bacteria</taxon>
        <taxon>Bacillati</taxon>
        <taxon>Bacillota</taxon>
        <taxon>Bacilli</taxon>
        <taxon>Lactobacillales</taxon>
        <taxon>Lactobacillaceae</taxon>
        <taxon>Lactobacillus</taxon>
    </lineage>
</organism>
<evidence type="ECO:0000256" key="1">
    <source>
        <dbReference type="ARBA" id="ARBA00023015"/>
    </source>
</evidence>
<keyword evidence="2 5" id="KW-0238">DNA-binding</keyword>
<dbReference type="Proteomes" id="UP001213015">
    <property type="component" value="Unassembled WGS sequence"/>
</dbReference>
<evidence type="ECO:0000256" key="2">
    <source>
        <dbReference type="ARBA" id="ARBA00023125"/>
    </source>
</evidence>
<dbReference type="RefSeq" id="WP_269255642.1">
    <property type="nucleotide sequence ID" value="NZ_JAKHFH010000009.1"/>
</dbReference>
<keyword evidence="1" id="KW-0805">Transcription regulation</keyword>
<protein>
    <submittedName>
        <fullName evidence="5">LacI family DNA-binding transcriptional regulator</fullName>
    </submittedName>
</protein>
<dbReference type="PROSITE" id="PS50932">
    <property type="entry name" value="HTH_LACI_2"/>
    <property type="match status" value="1"/>
</dbReference>
<dbReference type="PANTHER" id="PTHR30146">
    <property type="entry name" value="LACI-RELATED TRANSCRIPTIONAL REPRESSOR"/>
    <property type="match status" value="1"/>
</dbReference>
<gene>
    <name evidence="5" type="ORF">L2422_06110</name>
</gene>
<proteinExistence type="predicted"/>